<reference evidence="1" key="1">
    <citation type="submission" date="2022-01" db="EMBL/GenBank/DDBJ databases">
        <authorList>
            <person name="King R."/>
        </authorList>
    </citation>
    <scope>NUCLEOTIDE SEQUENCE</scope>
</reference>
<sequence length="67" mass="7241">MFAALLITTPPLSDRKRITCIKVIPEHYPMGGRDWTAVRGAKTPRIKPDCGLSALPSPNANPLQGIS</sequence>
<dbReference type="Proteomes" id="UP001152798">
    <property type="component" value="Chromosome 6"/>
</dbReference>
<accession>A0A9P0MWJ1</accession>
<gene>
    <name evidence="1" type="ORF">NEZAVI_LOCUS14240</name>
</gene>
<dbReference type="AlphaFoldDB" id="A0A9P0MWJ1"/>
<keyword evidence="2" id="KW-1185">Reference proteome</keyword>
<evidence type="ECO:0000313" key="2">
    <source>
        <dbReference type="Proteomes" id="UP001152798"/>
    </source>
</evidence>
<organism evidence="1 2">
    <name type="scientific">Nezara viridula</name>
    <name type="common">Southern green stink bug</name>
    <name type="synonym">Cimex viridulus</name>
    <dbReference type="NCBI Taxonomy" id="85310"/>
    <lineage>
        <taxon>Eukaryota</taxon>
        <taxon>Metazoa</taxon>
        <taxon>Ecdysozoa</taxon>
        <taxon>Arthropoda</taxon>
        <taxon>Hexapoda</taxon>
        <taxon>Insecta</taxon>
        <taxon>Pterygota</taxon>
        <taxon>Neoptera</taxon>
        <taxon>Paraneoptera</taxon>
        <taxon>Hemiptera</taxon>
        <taxon>Heteroptera</taxon>
        <taxon>Panheteroptera</taxon>
        <taxon>Pentatomomorpha</taxon>
        <taxon>Pentatomoidea</taxon>
        <taxon>Pentatomidae</taxon>
        <taxon>Pentatominae</taxon>
        <taxon>Nezara</taxon>
    </lineage>
</organism>
<name>A0A9P0MWJ1_NEZVI</name>
<evidence type="ECO:0000313" key="1">
    <source>
        <dbReference type="EMBL" id="CAH1406256.1"/>
    </source>
</evidence>
<proteinExistence type="predicted"/>
<protein>
    <submittedName>
        <fullName evidence="1">Uncharacterized protein</fullName>
    </submittedName>
</protein>
<dbReference type="EMBL" id="OV725082">
    <property type="protein sequence ID" value="CAH1406256.1"/>
    <property type="molecule type" value="Genomic_DNA"/>
</dbReference>